<dbReference type="Proteomes" id="UP001295462">
    <property type="component" value="Unassembled WGS sequence"/>
</dbReference>
<sequence>MGVQNNMERFSWLPNNPSWSVERILIKSTKWLRHVSYTIVFAISFPVTSSDNIVESEYQLLSSQYDEYYQKGKYEEAFQISIRQLNMDPSDSVAFLRLALSVRGSCNLVKPYFSQFGSMNQFREVTLLAKGVILKECAISL</sequence>
<name>A0AAU9QJM8_9VIBR</name>
<dbReference type="AlphaFoldDB" id="A0AAU9QJM8"/>
<accession>A0AAU9QJM8</accession>
<gene>
    <name evidence="1" type="ORF">THF1A12_160017</name>
</gene>
<comment type="caution">
    <text evidence="1">The sequence shown here is derived from an EMBL/GenBank/DDBJ whole genome shotgun (WGS) entry which is preliminary data.</text>
</comment>
<organism evidence="1 2">
    <name type="scientific">Vibrio jasicida</name>
    <dbReference type="NCBI Taxonomy" id="766224"/>
    <lineage>
        <taxon>Bacteria</taxon>
        <taxon>Pseudomonadati</taxon>
        <taxon>Pseudomonadota</taxon>
        <taxon>Gammaproteobacteria</taxon>
        <taxon>Vibrionales</taxon>
        <taxon>Vibrionaceae</taxon>
        <taxon>Vibrio</taxon>
    </lineage>
</organism>
<evidence type="ECO:0000313" key="2">
    <source>
        <dbReference type="Proteomes" id="UP001295462"/>
    </source>
</evidence>
<proteinExistence type="predicted"/>
<dbReference type="EMBL" id="CAKMUD010000068">
    <property type="protein sequence ID" value="CAH1579699.1"/>
    <property type="molecule type" value="Genomic_DNA"/>
</dbReference>
<protein>
    <submittedName>
        <fullName evidence="1">Uncharacterized protein</fullName>
    </submittedName>
</protein>
<evidence type="ECO:0000313" key="1">
    <source>
        <dbReference type="EMBL" id="CAH1579699.1"/>
    </source>
</evidence>
<reference evidence="1" key="1">
    <citation type="submission" date="2022-01" db="EMBL/GenBank/DDBJ databases">
        <authorList>
            <person name="Lagorce A."/>
        </authorList>
    </citation>
    <scope>NUCLEOTIDE SEQUENCE</scope>
    <source>
        <strain evidence="1">Th15_F1_A12</strain>
    </source>
</reference>